<accession>A0A0F9D8K0</accession>
<proteinExistence type="predicted"/>
<comment type="caution">
    <text evidence="1">The sequence shown here is derived from an EMBL/GenBank/DDBJ whole genome shotgun (WGS) entry which is preliminary data.</text>
</comment>
<evidence type="ECO:0000313" key="1">
    <source>
        <dbReference type="EMBL" id="KKL58018.1"/>
    </source>
</evidence>
<sequence>MILKFDNPTSFFFSFYNTLETKKTNTHKLSHNFI</sequence>
<dbReference type="AlphaFoldDB" id="A0A0F9D8K0"/>
<dbReference type="EMBL" id="LAZR01029963">
    <property type="protein sequence ID" value="KKL58018.1"/>
    <property type="molecule type" value="Genomic_DNA"/>
</dbReference>
<protein>
    <submittedName>
        <fullName evidence="1">Uncharacterized protein</fullName>
    </submittedName>
</protein>
<feature type="non-terminal residue" evidence="1">
    <location>
        <position position="34"/>
    </location>
</feature>
<name>A0A0F9D8K0_9ZZZZ</name>
<organism evidence="1">
    <name type="scientific">marine sediment metagenome</name>
    <dbReference type="NCBI Taxonomy" id="412755"/>
    <lineage>
        <taxon>unclassified sequences</taxon>
        <taxon>metagenomes</taxon>
        <taxon>ecological metagenomes</taxon>
    </lineage>
</organism>
<reference evidence="1" key="1">
    <citation type="journal article" date="2015" name="Nature">
        <title>Complex archaea that bridge the gap between prokaryotes and eukaryotes.</title>
        <authorList>
            <person name="Spang A."/>
            <person name="Saw J.H."/>
            <person name="Jorgensen S.L."/>
            <person name="Zaremba-Niedzwiedzka K."/>
            <person name="Martijn J."/>
            <person name="Lind A.E."/>
            <person name="van Eijk R."/>
            <person name="Schleper C."/>
            <person name="Guy L."/>
            <person name="Ettema T.J."/>
        </authorList>
    </citation>
    <scope>NUCLEOTIDE SEQUENCE</scope>
</reference>
<gene>
    <name evidence="1" type="ORF">LCGC14_2229590</name>
</gene>